<protein>
    <submittedName>
        <fullName evidence="1">4297_t:CDS:1</fullName>
    </submittedName>
</protein>
<name>A0ABN7XPF9_GIGMA</name>
<feature type="non-terminal residue" evidence="1">
    <location>
        <position position="1"/>
    </location>
</feature>
<dbReference type="Proteomes" id="UP000789901">
    <property type="component" value="Unassembled WGS sequence"/>
</dbReference>
<reference evidence="1 2" key="1">
    <citation type="submission" date="2021-06" db="EMBL/GenBank/DDBJ databases">
        <authorList>
            <person name="Kallberg Y."/>
            <person name="Tangrot J."/>
            <person name="Rosling A."/>
        </authorList>
    </citation>
    <scope>NUCLEOTIDE SEQUENCE [LARGE SCALE GENOMIC DNA]</scope>
    <source>
        <strain evidence="1 2">120-4 pot B 10/14</strain>
    </source>
</reference>
<keyword evidence="2" id="KW-1185">Reference proteome</keyword>
<evidence type="ECO:0000313" key="1">
    <source>
        <dbReference type="EMBL" id="CAG8856243.1"/>
    </source>
</evidence>
<sequence>NFKKTHDRKAYLKRKFKYKPKFIQILGHPSTIQVKDQVENIGLKQSDIQLDLIKVKYLKADKNVPKDNIQFEKKSTDPLK</sequence>
<dbReference type="EMBL" id="CAJVQB010157598">
    <property type="protein sequence ID" value="CAG8856243.1"/>
    <property type="molecule type" value="Genomic_DNA"/>
</dbReference>
<organism evidence="1 2">
    <name type="scientific">Gigaspora margarita</name>
    <dbReference type="NCBI Taxonomy" id="4874"/>
    <lineage>
        <taxon>Eukaryota</taxon>
        <taxon>Fungi</taxon>
        <taxon>Fungi incertae sedis</taxon>
        <taxon>Mucoromycota</taxon>
        <taxon>Glomeromycotina</taxon>
        <taxon>Glomeromycetes</taxon>
        <taxon>Diversisporales</taxon>
        <taxon>Gigasporaceae</taxon>
        <taxon>Gigaspora</taxon>
    </lineage>
</organism>
<gene>
    <name evidence="1" type="ORF">GMARGA_LOCUS45064</name>
</gene>
<accession>A0ABN7XPF9</accession>
<comment type="caution">
    <text evidence="1">The sequence shown here is derived from an EMBL/GenBank/DDBJ whole genome shotgun (WGS) entry which is preliminary data.</text>
</comment>
<evidence type="ECO:0000313" key="2">
    <source>
        <dbReference type="Proteomes" id="UP000789901"/>
    </source>
</evidence>
<proteinExistence type="predicted"/>